<evidence type="ECO:0000313" key="3">
    <source>
        <dbReference type="Proteomes" id="UP000887013"/>
    </source>
</evidence>
<accession>A0A8X6NUT8</accession>
<dbReference type="AlphaFoldDB" id="A0A8X6NUT8"/>
<keyword evidence="3" id="KW-1185">Reference proteome</keyword>
<evidence type="ECO:0000256" key="1">
    <source>
        <dbReference type="SAM" id="MobiDB-lite"/>
    </source>
</evidence>
<dbReference type="Proteomes" id="UP000887013">
    <property type="component" value="Unassembled WGS sequence"/>
</dbReference>
<feature type="region of interest" description="Disordered" evidence="1">
    <location>
        <begin position="92"/>
        <end position="123"/>
    </location>
</feature>
<protein>
    <submittedName>
        <fullName evidence="2">Uncharacterized protein</fullName>
    </submittedName>
</protein>
<feature type="compositionally biased region" description="Basic residues" evidence="1">
    <location>
        <begin position="113"/>
        <end position="123"/>
    </location>
</feature>
<reference evidence="2" key="1">
    <citation type="submission" date="2020-08" db="EMBL/GenBank/DDBJ databases">
        <title>Multicomponent nature underlies the extraordinary mechanical properties of spider dragline silk.</title>
        <authorList>
            <person name="Kono N."/>
            <person name="Nakamura H."/>
            <person name="Mori M."/>
            <person name="Yoshida Y."/>
            <person name="Ohtoshi R."/>
            <person name="Malay A.D."/>
            <person name="Moran D.A.P."/>
            <person name="Tomita M."/>
            <person name="Numata K."/>
            <person name="Arakawa K."/>
        </authorList>
    </citation>
    <scope>NUCLEOTIDE SEQUENCE</scope>
</reference>
<evidence type="ECO:0000313" key="2">
    <source>
        <dbReference type="EMBL" id="GFT32114.1"/>
    </source>
</evidence>
<name>A0A8X6NUT8_NEPPI</name>
<organism evidence="2 3">
    <name type="scientific">Nephila pilipes</name>
    <name type="common">Giant wood spider</name>
    <name type="synonym">Nephila maculata</name>
    <dbReference type="NCBI Taxonomy" id="299642"/>
    <lineage>
        <taxon>Eukaryota</taxon>
        <taxon>Metazoa</taxon>
        <taxon>Ecdysozoa</taxon>
        <taxon>Arthropoda</taxon>
        <taxon>Chelicerata</taxon>
        <taxon>Arachnida</taxon>
        <taxon>Araneae</taxon>
        <taxon>Araneomorphae</taxon>
        <taxon>Entelegynae</taxon>
        <taxon>Araneoidea</taxon>
        <taxon>Nephilidae</taxon>
        <taxon>Nephila</taxon>
    </lineage>
</organism>
<comment type="caution">
    <text evidence="2">The sequence shown here is derived from an EMBL/GenBank/DDBJ whole genome shotgun (WGS) entry which is preliminary data.</text>
</comment>
<sequence>MECLWSVGCGSHRESPGEVAVRFGGILPDPVSQPAHSIRKAATPAPFSPDGEFAGDRAALLRAPGGQDAHRDTYPGHAAQWEFFQLALHAPPVTHGGGTPRIRACPRPEVAHVHGRSPHAASR</sequence>
<dbReference type="EMBL" id="BMAW01013113">
    <property type="protein sequence ID" value="GFT32114.1"/>
    <property type="molecule type" value="Genomic_DNA"/>
</dbReference>
<proteinExistence type="predicted"/>
<dbReference type="OrthoDB" id="6431738at2759"/>
<gene>
    <name evidence="2" type="primary">AVEN_213403_1</name>
    <name evidence="2" type="ORF">NPIL_672091</name>
</gene>